<comment type="caution">
    <text evidence="2">The sequence shown here is derived from an EMBL/GenBank/DDBJ whole genome shotgun (WGS) entry which is preliminary data.</text>
</comment>
<dbReference type="OrthoDB" id="9780586at2"/>
<sequence length="206" mass="23898">METEQLKIFDDNRKEIGIASRSDVHKFGYWHEVFHCWFVSTENEVNYIYLQLRSANKKDYPNLYDITAAGHLLADETVKDGVREIEEELGISVAYDELFPLGTIDYCVIRKDFIDKEIANVFLHKFNMKMDDFTLQKEEVAGMVRAEFTDFEALWNGGKDTIEISGFVLDQAGEKVIKEDRIGREHFVPHQSSFYQAVIGKIKEIV</sequence>
<organism evidence="2 3">
    <name type="scientific">Gracilibacillus oryzae</name>
    <dbReference type="NCBI Taxonomy" id="1672701"/>
    <lineage>
        <taxon>Bacteria</taxon>
        <taxon>Bacillati</taxon>
        <taxon>Bacillota</taxon>
        <taxon>Bacilli</taxon>
        <taxon>Bacillales</taxon>
        <taxon>Bacillaceae</taxon>
        <taxon>Gracilibacillus</taxon>
    </lineage>
</organism>
<evidence type="ECO:0000313" key="3">
    <source>
        <dbReference type="Proteomes" id="UP000480246"/>
    </source>
</evidence>
<keyword evidence="3" id="KW-1185">Reference proteome</keyword>
<dbReference type="SUPFAM" id="SSF55811">
    <property type="entry name" value="Nudix"/>
    <property type="match status" value="1"/>
</dbReference>
<dbReference type="GO" id="GO:0016787">
    <property type="term" value="F:hydrolase activity"/>
    <property type="evidence" value="ECO:0007669"/>
    <property type="project" value="UniProtKB-KW"/>
</dbReference>
<dbReference type="Gene3D" id="3.90.79.10">
    <property type="entry name" value="Nucleoside Triphosphate Pyrophosphohydrolase"/>
    <property type="match status" value="1"/>
</dbReference>
<dbReference type="PANTHER" id="PTHR10885">
    <property type="entry name" value="ISOPENTENYL-DIPHOSPHATE DELTA-ISOMERASE"/>
    <property type="match status" value="1"/>
</dbReference>
<evidence type="ECO:0000259" key="1">
    <source>
        <dbReference type="PROSITE" id="PS51462"/>
    </source>
</evidence>
<dbReference type="RefSeq" id="WP_153402125.1">
    <property type="nucleotide sequence ID" value="NZ_ML762426.1"/>
</dbReference>
<dbReference type="CDD" id="cd04692">
    <property type="entry name" value="NUDIX_Hydrolase"/>
    <property type="match status" value="1"/>
</dbReference>
<evidence type="ECO:0000313" key="2">
    <source>
        <dbReference type="EMBL" id="KAB8138127.1"/>
    </source>
</evidence>
<gene>
    <name evidence="2" type="ORF">F9U64_06165</name>
</gene>
<dbReference type="InterPro" id="IPR015797">
    <property type="entry name" value="NUDIX_hydrolase-like_dom_sf"/>
</dbReference>
<dbReference type="PROSITE" id="PS51462">
    <property type="entry name" value="NUDIX"/>
    <property type="match status" value="1"/>
</dbReference>
<accession>A0A7C8KVA2</accession>
<feature type="domain" description="Nudix hydrolase" evidence="1">
    <location>
        <begin position="29"/>
        <end position="174"/>
    </location>
</feature>
<dbReference type="AlphaFoldDB" id="A0A7C8KVA2"/>
<proteinExistence type="predicted"/>
<keyword evidence="2" id="KW-0378">Hydrolase</keyword>
<dbReference type="EMBL" id="WEID01000027">
    <property type="protein sequence ID" value="KAB8138127.1"/>
    <property type="molecule type" value="Genomic_DNA"/>
</dbReference>
<reference evidence="2 3" key="1">
    <citation type="submission" date="2019-10" db="EMBL/GenBank/DDBJ databases">
        <title>Gracilibacillus sp. nov. isolated from rice seeds.</title>
        <authorList>
            <person name="He S."/>
        </authorList>
    </citation>
    <scope>NUCLEOTIDE SEQUENCE [LARGE SCALE GENOMIC DNA]</scope>
    <source>
        <strain evidence="2 3">TD8</strain>
    </source>
</reference>
<dbReference type="Proteomes" id="UP000480246">
    <property type="component" value="Unassembled WGS sequence"/>
</dbReference>
<protein>
    <submittedName>
        <fullName evidence="2">NUDIX hydrolase</fullName>
    </submittedName>
</protein>
<dbReference type="InterPro" id="IPR000086">
    <property type="entry name" value="NUDIX_hydrolase_dom"/>
</dbReference>
<name>A0A7C8KVA2_9BACI</name>
<dbReference type="PANTHER" id="PTHR10885:SF0">
    <property type="entry name" value="ISOPENTENYL-DIPHOSPHATE DELTA-ISOMERASE"/>
    <property type="match status" value="1"/>
</dbReference>